<dbReference type="SUPFAM" id="SSF52058">
    <property type="entry name" value="L domain-like"/>
    <property type="match status" value="1"/>
</dbReference>
<evidence type="ECO:0000313" key="5">
    <source>
        <dbReference type="EMBL" id="KAI9152956.1"/>
    </source>
</evidence>
<dbReference type="Pfam" id="PF00560">
    <property type="entry name" value="LRR_1"/>
    <property type="match status" value="1"/>
</dbReference>
<accession>A0AAD5NE96</accession>
<dbReference type="InterPro" id="IPR001611">
    <property type="entry name" value="Leu-rich_rpt"/>
</dbReference>
<evidence type="ECO:0000256" key="2">
    <source>
        <dbReference type="ARBA" id="ARBA00022737"/>
    </source>
</evidence>
<dbReference type="Pfam" id="PF13855">
    <property type="entry name" value="LRR_8"/>
    <property type="match status" value="1"/>
</dbReference>
<gene>
    <name evidence="5" type="ORF">LWI28_003590</name>
</gene>
<keyword evidence="2" id="KW-0677">Repeat</keyword>
<keyword evidence="1" id="KW-0433">Leucine-rich repeat</keyword>
<dbReference type="AlphaFoldDB" id="A0AAD5NE96"/>
<reference evidence="5" key="1">
    <citation type="journal article" date="2022" name="Plant J.">
        <title>Strategies of tolerance reflected in two North American maple genomes.</title>
        <authorList>
            <person name="McEvoy S.L."/>
            <person name="Sezen U.U."/>
            <person name="Trouern-Trend A."/>
            <person name="McMahon S.M."/>
            <person name="Schaberg P.G."/>
            <person name="Yang J."/>
            <person name="Wegrzyn J.L."/>
            <person name="Swenson N.G."/>
        </authorList>
    </citation>
    <scope>NUCLEOTIDE SEQUENCE</scope>
    <source>
        <strain evidence="5">91603</strain>
    </source>
</reference>
<dbReference type="InterPro" id="IPR030960">
    <property type="entry name" value="DHQS/DOIS_N"/>
</dbReference>
<proteinExistence type="predicted"/>
<dbReference type="Gene3D" id="3.80.10.10">
    <property type="entry name" value="Ribonuclease Inhibitor"/>
    <property type="match status" value="1"/>
</dbReference>
<dbReference type="Pfam" id="PF01959">
    <property type="entry name" value="DHQS"/>
    <property type="match status" value="1"/>
</dbReference>
<evidence type="ECO:0000313" key="6">
    <source>
        <dbReference type="Proteomes" id="UP001064489"/>
    </source>
</evidence>
<keyword evidence="3" id="KW-0812">Transmembrane</keyword>
<organism evidence="5 6">
    <name type="scientific">Acer negundo</name>
    <name type="common">Box elder</name>
    <dbReference type="NCBI Taxonomy" id="4023"/>
    <lineage>
        <taxon>Eukaryota</taxon>
        <taxon>Viridiplantae</taxon>
        <taxon>Streptophyta</taxon>
        <taxon>Embryophyta</taxon>
        <taxon>Tracheophyta</taxon>
        <taxon>Spermatophyta</taxon>
        <taxon>Magnoliopsida</taxon>
        <taxon>eudicotyledons</taxon>
        <taxon>Gunneridae</taxon>
        <taxon>Pentapetalae</taxon>
        <taxon>rosids</taxon>
        <taxon>malvids</taxon>
        <taxon>Sapindales</taxon>
        <taxon>Sapindaceae</taxon>
        <taxon>Hippocastanoideae</taxon>
        <taxon>Acereae</taxon>
        <taxon>Acer</taxon>
    </lineage>
</organism>
<evidence type="ECO:0000256" key="1">
    <source>
        <dbReference type="ARBA" id="ARBA00022614"/>
    </source>
</evidence>
<evidence type="ECO:0000259" key="4">
    <source>
        <dbReference type="Pfam" id="PF01959"/>
    </source>
</evidence>
<keyword evidence="3" id="KW-0472">Membrane</keyword>
<protein>
    <recommendedName>
        <fullName evidence="4">3-dehydroquinate synthase N-terminal domain-containing protein</fullName>
    </recommendedName>
</protein>
<reference evidence="5" key="2">
    <citation type="submission" date="2023-02" db="EMBL/GenBank/DDBJ databases">
        <authorList>
            <person name="Swenson N.G."/>
            <person name="Wegrzyn J.L."/>
            <person name="Mcevoy S.L."/>
        </authorList>
    </citation>
    <scope>NUCLEOTIDE SEQUENCE</scope>
    <source>
        <strain evidence="5">91603</strain>
        <tissue evidence="5">Leaf</tissue>
    </source>
</reference>
<dbReference type="InterPro" id="IPR032675">
    <property type="entry name" value="LRR_dom_sf"/>
</dbReference>
<name>A0AAD5NE96_ACENE</name>
<evidence type="ECO:0000256" key="3">
    <source>
        <dbReference type="SAM" id="Phobius"/>
    </source>
</evidence>
<sequence>MCSVSNSSSSNVSIPYEKSKRVWIWTESKLVMCAAVERGWNTFIFSPHNHELANDWSSMALIDPLFIKEGEVFDRVERRVATIFEFRSGFGSFDSSGLAVRFGRFSFSSGPVFSDSVSVSVPVPVSVSFVPTVQYSSVSVSDALLRKTYPVKEYGRAACSFNFSCFPKLERLSLGFNNLSGIIPSHTATLSKLKYLCLSWNNLTGAIPLEIGSLKNLVSLYLSGNNLIGPIPSTLGRLIKLRDLDLRKNSLVGPIPSTLGHLIQLKTLYLLVGLCGQVIAGFLLALHIQNLNPIQPMIGKINLKM</sequence>
<feature type="domain" description="3-dehydroquinate synthase N-terminal" evidence="4">
    <location>
        <begin position="20"/>
        <end position="85"/>
    </location>
</feature>
<keyword evidence="3" id="KW-1133">Transmembrane helix</keyword>
<dbReference type="FunFam" id="3.80.10.10:FF:000383">
    <property type="entry name" value="Leucine-rich repeat receptor protein kinase EMS1"/>
    <property type="match status" value="1"/>
</dbReference>
<dbReference type="EMBL" id="JAJSOW010000108">
    <property type="protein sequence ID" value="KAI9152956.1"/>
    <property type="molecule type" value="Genomic_DNA"/>
</dbReference>
<dbReference type="Proteomes" id="UP001064489">
    <property type="component" value="Chromosome 11"/>
</dbReference>
<feature type="transmembrane region" description="Helical" evidence="3">
    <location>
        <begin position="268"/>
        <end position="288"/>
    </location>
</feature>
<comment type="caution">
    <text evidence="5">The sequence shown here is derived from an EMBL/GenBank/DDBJ whole genome shotgun (WGS) entry which is preliminary data.</text>
</comment>
<keyword evidence="6" id="KW-1185">Reference proteome</keyword>
<dbReference type="PANTHER" id="PTHR46662">
    <property type="entry name" value="DI-GLUCOSE BINDING PROTEIN WITH LEUCINE-RICH REPEAT DOMAIN-CONTAINING PROTEIN"/>
    <property type="match status" value="1"/>
</dbReference>
<dbReference type="PANTHER" id="PTHR46662:SF89">
    <property type="entry name" value="MDIS1-INTERACTING RECEPTOR LIKE KINASE 2-LIKE"/>
    <property type="match status" value="1"/>
</dbReference>